<accession>A0A9N7YA94</accession>
<sequence length="227" mass="25155">MWSVSLSQHRISRGHSCEERTVWNPQYCVVADCHMLLRKDEEVERRSASCKVHLLRRTISVPVETQFPEFHSQLSTESVVGKFLNCFGMVVFSKLMLQSSREGFSQTDVTQQWKPELSWQAAGARPEPVALTGENSEGGTSAAEAAAARQKRRRDNSSSSSSFTICSPVAQLTSEHGCVDAGAHHPVIRTWTLTPAPTQGRSMKRQCFVFMADGKDSAALPMKNVVN</sequence>
<keyword evidence="3" id="KW-1185">Reference proteome</keyword>
<gene>
    <name evidence="2" type="ORF">PLEPLA_LOCUS6252</name>
</gene>
<reference evidence="2" key="1">
    <citation type="submission" date="2020-03" db="EMBL/GenBank/DDBJ databases">
        <authorList>
            <person name="Weist P."/>
        </authorList>
    </citation>
    <scope>NUCLEOTIDE SEQUENCE</scope>
</reference>
<dbReference type="AlphaFoldDB" id="A0A9N7YA94"/>
<proteinExistence type="predicted"/>
<dbReference type="Proteomes" id="UP001153269">
    <property type="component" value="Unassembled WGS sequence"/>
</dbReference>
<evidence type="ECO:0000313" key="3">
    <source>
        <dbReference type="Proteomes" id="UP001153269"/>
    </source>
</evidence>
<comment type="caution">
    <text evidence="2">The sequence shown here is derived from an EMBL/GenBank/DDBJ whole genome shotgun (WGS) entry which is preliminary data.</text>
</comment>
<feature type="region of interest" description="Disordered" evidence="1">
    <location>
        <begin position="120"/>
        <end position="163"/>
    </location>
</feature>
<protein>
    <submittedName>
        <fullName evidence="2">Uncharacterized protein</fullName>
    </submittedName>
</protein>
<evidence type="ECO:0000256" key="1">
    <source>
        <dbReference type="SAM" id="MobiDB-lite"/>
    </source>
</evidence>
<evidence type="ECO:0000313" key="2">
    <source>
        <dbReference type="EMBL" id="CAB1418426.1"/>
    </source>
</evidence>
<organism evidence="2 3">
    <name type="scientific">Pleuronectes platessa</name>
    <name type="common">European plaice</name>
    <dbReference type="NCBI Taxonomy" id="8262"/>
    <lineage>
        <taxon>Eukaryota</taxon>
        <taxon>Metazoa</taxon>
        <taxon>Chordata</taxon>
        <taxon>Craniata</taxon>
        <taxon>Vertebrata</taxon>
        <taxon>Euteleostomi</taxon>
        <taxon>Actinopterygii</taxon>
        <taxon>Neopterygii</taxon>
        <taxon>Teleostei</taxon>
        <taxon>Neoteleostei</taxon>
        <taxon>Acanthomorphata</taxon>
        <taxon>Carangaria</taxon>
        <taxon>Pleuronectiformes</taxon>
        <taxon>Pleuronectoidei</taxon>
        <taxon>Pleuronectidae</taxon>
        <taxon>Pleuronectes</taxon>
    </lineage>
</organism>
<name>A0A9N7YA94_PLEPL</name>
<dbReference type="EMBL" id="CADEAL010000324">
    <property type="protein sequence ID" value="CAB1418426.1"/>
    <property type="molecule type" value="Genomic_DNA"/>
</dbReference>